<sequence length="109" mass="11972">MEEQITMDGPTKFCKDCGEKINAKAEICPKCGVRQEYAVQSGGKSKIAAGLFGIFLGGIGIHKFYLGEIGWGIVYLIFCWTFIPELVGFIEGIIYLTMSDEAFAAKYGK</sequence>
<keyword evidence="3 5" id="KW-1133">Transmembrane helix</keyword>
<dbReference type="Proteomes" id="UP000316562">
    <property type="component" value="Unassembled WGS sequence"/>
</dbReference>
<dbReference type="GO" id="GO:0016020">
    <property type="term" value="C:membrane"/>
    <property type="evidence" value="ECO:0007669"/>
    <property type="project" value="UniProtKB-SubCell"/>
</dbReference>
<organism evidence="7 8">
    <name type="scientific">Acididesulfobacter guangdongensis</name>
    <dbReference type="NCBI Taxonomy" id="2597225"/>
    <lineage>
        <taxon>Bacteria</taxon>
        <taxon>Deltaproteobacteria</taxon>
        <taxon>Candidatus Acidulodesulfobacterales</taxon>
        <taxon>Candidatus Acididesulfobacter</taxon>
    </lineage>
</organism>
<evidence type="ECO:0000313" key="7">
    <source>
        <dbReference type="EMBL" id="RZD16686.1"/>
    </source>
</evidence>
<evidence type="ECO:0000256" key="4">
    <source>
        <dbReference type="ARBA" id="ARBA00023136"/>
    </source>
</evidence>
<feature type="transmembrane region" description="Helical" evidence="5">
    <location>
        <begin position="47"/>
        <end position="66"/>
    </location>
</feature>
<protein>
    <submittedName>
        <fullName evidence="7">Zinc-ribbon domain and TM2 domain-containing protein</fullName>
    </submittedName>
</protein>
<dbReference type="AlphaFoldDB" id="A0A519BHE1"/>
<name>A0A519BHE1_ACIG2</name>
<reference evidence="7 8" key="1">
    <citation type="journal article" date="2019" name="ISME J.">
        <title>Insights into ecological role of a new deltaproteobacterial order Candidatus Acidulodesulfobacterales by metagenomics and metatranscriptomics.</title>
        <authorList>
            <person name="Tan S."/>
            <person name="Liu J."/>
            <person name="Fang Y."/>
            <person name="Hedlund B.P."/>
            <person name="Lian Z.H."/>
            <person name="Huang L.Y."/>
            <person name="Li J.T."/>
            <person name="Huang L.N."/>
            <person name="Li W.J."/>
            <person name="Jiang H.C."/>
            <person name="Dong H.L."/>
            <person name="Shu W.S."/>
        </authorList>
    </citation>
    <scope>NUCLEOTIDE SEQUENCE [LARGE SCALE GENOMIC DNA]</scope>
    <source>
        <strain evidence="7">AP2</strain>
    </source>
</reference>
<dbReference type="Pfam" id="PF05154">
    <property type="entry name" value="TM2"/>
    <property type="match status" value="1"/>
</dbReference>
<comment type="subcellular location">
    <subcellularLocation>
        <location evidence="1">Membrane</location>
        <topology evidence="1">Multi-pass membrane protein</topology>
    </subcellularLocation>
</comment>
<proteinExistence type="predicted"/>
<accession>A0A519BHE1</accession>
<keyword evidence="4 5" id="KW-0472">Membrane</keyword>
<dbReference type="InterPro" id="IPR007829">
    <property type="entry name" value="TM2"/>
</dbReference>
<dbReference type="EMBL" id="SGBC01000001">
    <property type="protein sequence ID" value="RZD16686.1"/>
    <property type="molecule type" value="Genomic_DNA"/>
</dbReference>
<evidence type="ECO:0000256" key="2">
    <source>
        <dbReference type="ARBA" id="ARBA00022692"/>
    </source>
</evidence>
<evidence type="ECO:0000256" key="5">
    <source>
        <dbReference type="SAM" id="Phobius"/>
    </source>
</evidence>
<evidence type="ECO:0000313" key="8">
    <source>
        <dbReference type="Proteomes" id="UP000316562"/>
    </source>
</evidence>
<feature type="transmembrane region" description="Helical" evidence="5">
    <location>
        <begin position="72"/>
        <end position="96"/>
    </location>
</feature>
<gene>
    <name evidence="7" type="ORF">EVJ46_00140</name>
</gene>
<feature type="domain" description="TM2" evidence="6">
    <location>
        <begin position="43"/>
        <end position="93"/>
    </location>
</feature>
<evidence type="ECO:0000256" key="3">
    <source>
        <dbReference type="ARBA" id="ARBA00022989"/>
    </source>
</evidence>
<evidence type="ECO:0000256" key="1">
    <source>
        <dbReference type="ARBA" id="ARBA00004141"/>
    </source>
</evidence>
<keyword evidence="2 5" id="KW-0812">Transmembrane</keyword>
<evidence type="ECO:0000259" key="6">
    <source>
        <dbReference type="Pfam" id="PF05154"/>
    </source>
</evidence>
<comment type="caution">
    <text evidence="7">The sequence shown here is derived from an EMBL/GenBank/DDBJ whole genome shotgun (WGS) entry which is preliminary data.</text>
</comment>